<organism evidence="1 2">
    <name type="scientific">Mycobacteroides abscessus MAB_091912_2446</name>
    <dbReference type="NCBI Taxonomy" id="1335414"/>
    <lineage>
        <taxon>Bacteria</taxon>
        <taxon>Bacillati</taxon>
        <taxon>Actinomycetota</taxon>
        <taxon>Actinomycetes</taxon>
        <taxon>Mycobacteriales</taxon>
        <taxon>Mycobacteriaceae</taxon>
        <taxon>Mycobacteroides</taxon>
        <taxon>Mycobacteroides abscessus</taxon>
    </lineage>
</organism>
<gene>
    <name evidence="1" type="ORF">L833_1494</name>
</gene>
<name>A0A829MDL2_9MYCO</name>
<reference evidence="1 2" key="1">
    <citation type="journal article" date="2014" name="Emerg. Infect. Dis.">
        <title>High-level Relatedness among Mycobacterium abscessus subsp. massiliense Strains from Widely Separated Outbreaks.</title>
        <authorList>
            <person name="Tettelin H."/>
            <person name="Davidson R.M."/>
            <person name="Agrawal S."/>
            <person name="Aitken M.L."/>
            <person name="Shallom S."/>
            <person name="Hasan N.A."/>
            <person name="Strong M."/>
            <person name="Nogueira de Moura V.C."/>
            <person name="De Groote M.A."/>
            <person name="Duarte R.S."/>
            <person name="Hine E."/>
            <person name="Parankush S."/>
            <person name="Su Q."/>
            <person name="Daugherty S.C."/>
            <person name="Fraser C.M."/>
            <person name="Brown-Elliott B.A."/>
            <person name="Wallace R.J.Jr."/>
            <person name="Holland S.M."/>
            <person name="Sampaio E.P."/>
            <person name="Olivier K.N."/>
            <person name="Jackson M."/>
            <person name="Zelazny A.M."/>
        </authorList>
    </citation>
    <scope>NUCLEOTIDE SEQUENCE [LARGE SCALE GENOMIC DNA]</scope>
    <source>
        <strain evidence="1 2">MAB_091912_2446</strain>
    </source>
</reference>
<sequence>MLGSVKIRSQPDAEYTSIGGSGDVQVGICDIVATFYGRLRRGGGTHTSSDFAAHIQEIDQESKGLRRNQPVVYPELRALHVINERII</sequence>
<accession>A0A829MDL2</accession>
<dbReference type="Proteomes" id="UP000018502">
    <property type="component" value="Unassembled WGS sequence"/>
</dbReference>
<evidence type="ECO:0000313" key="1">
    <source>
        <dbReference type="EMBL" id="ESV64110.1"/>
    </source>
</evidence>
<dbReference type="EMBL" id="AYTF01000001">
    <property type="protein sequence ID" value="ESV64110.1"/>
    <property type="molecule type" value="Genomic_DNA"/>
</dbReference>
<dbReference type="AlphaFoldDB" id="A0A829MDL2"/>
<evidence type="ECO:0000313" key="2">
    <source>
        <dbReference type="Proteomes" id="UP000018502"/>
    </source>
</evidence>
<proteinExistence type="predicted"/>
<comment type="caution">
    <text evidence="1">The sequence shown here is derived from an EMBL/GenBank/DDBJ whole genome shotgun (WGS) entry which is preliminary data.</text>
</comment>
<protein>
    <submittedName>
        <fullName evidence="1">Uncharacterized protein</fullName>
    </submittedName>
</protein>